<dbReference type="Proteomes" id="UP000593892">
    <property type="component" value="Chromosome"/>
</dbReference>
<dbReference type="PANTHER" id="PTHR42862:SF1">
    <property type="entry name" value="DELTA-1-PYRROLINE-5-CARBOXYLATE DEHYDROGENASE 2, ISOFORM A-RELATED"/>
    <property type="match status" value="1"/>
</dbReference>
<dbReference type="InterPro" id="IPR016161">
    <property type="entry name" value="Ald_DH/histidinol_DH"/>
</dbReference>
<dbReference type="GO" id="GO:0010133">
    <property type="term" value="P:L-proline catabolic process to L-glutamate"/>
    <property type="evidence" value="ECO:0007669"/>
    <property type="project" value="TreeGrafter"/>
</dbReference>
<evidence type="ECO:0000313" key="8">
    <source>
        <dbReference type="Proteomes" id="UP000593892"/>
    </source>
</evidence>
<keyword evidence="3 7" id="KW-0560">Oxidoreductase</keyword>
<reference evidence="7 8" key="1">
    <citation type="submission" date="2020-10" db="EMBL/GenBank/DDBJ databases">
        <title>Complete genome sequence of Paludibaculum fermentans P105T, a facultatively anaerobic acidobacterium capable of dissimilatory Fe(III) reduction.</title>
        <authorList>
            <person name="Dedysh S.N."/>
            <person name="Beletsky A.V."/>
            <person name="Kulichevskaya I.S."/>
            <person name="Mardanov A.V."/>
            <person name="Ravin N.V."/>
        </authorList>
    </citation>
    <scope>NUCLEOTIDE SEQUENCE [LARGE SCALE GENOMIC DNA]</scope>
    <source>
        <strain evidence="7 8">P105</strain>
    </source>
</reference>
<dbReference type="RefSeq" id="WP_194447356.1">
    <property type="nucleotide sequence ID" value="NZ_CP063849.1"/>
</dbReference>
<feature type="domain" description="Aldehyde dehydrogenase" evidence="6">
    <location>
        <begin position="53"/>
        <end position="512"/>
    </location>
</feature>
<evidence type="ECO:0000259" key="6">
    <source>
        <dbReference type="Pfam" id="PF00171"/>
    </source>
</evidence>
<dbReference type="NCBIfam" id="NF002852">
    <property type="entry name" value="PRK03137.1"/>
    <property type="match status" value="1"/>
</dbReference>
<dbReference type="AlphaFoldDB" id="A0A7S7SIP5"/>
<organism evidence="7 8">
    <name type="scientific">Paludibaculum fermentans</name>
    <dbReference type="NCBI Taxonomy" id="1473598"/>
    <lineage>
        <taxon>Bacteria</taxon>
        <taxon>Pseudomonadati</taxon>
        <taxon>Acidobacteriota</taxon>
        <taxon>Terriglobia</taxon>
        <taxon>Bryobacterales</taxon>
        <taxon>Bryobacteraceae</taxon>
        <taxon>Paludibaculum</taxon>
    </lineage>
</organism>
<comment type="pathway">
    <text evidence="1">Amino-acid degradation; L-proline degradation into L-glutamate; L-glutamate from L-proline: step 2/2.</text>
</comment>
<evidence type="ECO:0000256" key="4">
    <source>
        <dbReference type="ARBA" id="ARBA00023027"/>
    </source>
</evidence>
<dbReference type="PROSITE" id="PS00070">
    <property type="entry name" value="ALDEHYDE_DEHYDR_CYS"/>
    <property type="match status" value="1"/>
</dbReference>
<comment type="catalytic activity">
    <reaction evidence="5">
        <text>L-glutamate 5-semialdehyde + NAD(+) + H2O = L-glutamate + NADH + 2 H(+)</text>
        <dbReference type="Rhea" id="RHEA:30235"/>
        <dbReference type="ChEBI" id="CHEBI:15377"/>
        <dbReference type="ChEBI" id="CHEBI:15378"/>
        <dbReference type="ChEBI" id="CHEBI:29985"/>
        <dbReference type="ChEBI" id="CHEBI:57540"/>
        <dbReference type="ChEBI" id="CHEBI:57945"/>
        <dbReference type="ChEBI" id="CHEBI:58066"/>
        <dbReference type="EC" id="1.2.1.88"/>
    </reaction>
</comment>
<dbReference type="Pfam" id="PF00171">
    <property type="entry name" value="Aldedh"/>
    <property type="match status" value="1"/>
</dbReference>
<name>A0A7S7SIP5_PALFE</name>
<dbReference type="CDD" id="cd07124">
    <property type="entry name" value="ALDH_PutA-P5CDH-RocA"/>
    <property type="match status" value="1"/>
</dbReference>
<dbReference type="InterPro" id="IPR016163">
    <property type="entry name" value="Ald_DH_C"/>
</dbReference>
<dbReference type="GO" id="GO:0003842">
    <property type="term" value="F:L-glutamate gamma-semialdehyde dehydrogenase activity"/>
    <property type="evidence" value="ECO:0007669"/>
    <property type="project" value="UniProtKB-EC"/>
</dbReference>
<dbReference type="NCBIfam" id="TIGR01237">
    <property type="entry name" value="D1pyr5carbox2"/>
    <property type="match status" value="1"/>
</dbReference>
<gene>
    <name evidence="7" type="primary">pruA</name>
    <name evidence="7" type="ORF">IRI77_23035</name>
</gene>
<dbReference type="InterPro" id="IPR050485">
    <property type="entry name" value="Proline_metab_enzyme"/>
</dbReference>
<dbReference type="GO" id="GO:0009898">
    <property type="term" value="C:cytoplasmic side of plasma membrane"/>
    <property type="evidence" value="ECO:0007669"/>
    <property type="project" value="TreeGrafter"/>
</dbReference>
<dbReference type="PANTHER" id="PTHR42862">
    <property type="entry name" value="DELTA-1-PYRROLINE-5-CARBOXYLATE DEHYDROGENASE 1, ISOFORM A-RELATED"/>
    <property type="match status" value="1"/>
</dbReference>
<evidence type="ECO:0000256" key="1">
    <source>
        <dbReference type="ARBA" id="ARBA00004786"/>
    </source>
</evidence>
<evidence type="ECO:0000256" key="5">
    <source>
        <dbReference type="ARBA" id="ARBA00048142"/>
    </source>
</evidence>
<dbReference type="InterPro" id="IPR016160">
    <property type="entry name" value="Ald_DH_CS_CYS"/>
</dbReference>
<dbReference type="Gene3D" id="3.40.605.10">
    <property type="entry name" value="Aldehyde Dehydrogenase, Chain A, domain 1"/>
    <property type="match status" value="1"/>
</dbReference>
<accession>A0A7S7SIP5</accession>
<evidence type="ECO:0000256" key="2">
    <source>
        <dbReference type="ARBA" id="ARBA00012884"/>
    </source>
</evidence>
<dbReference type="SUPFAM" id="SSF53720">
    <property type="entry name" value="ALDH-like"/>
    <property type="match status" value="1"/>
</dbReference>
<dbReference type="InterPro" id="IPR015590">
    <property type="entry name" value="Aldehyde_DH_dom"/>
</dbReference>
<dbReference type="Gene3D" id="3.40.309.10">
    <property type="entry name" value="Aldehyde Dehydrogenase, Chain A, domain 2"/>
    <property type="match status" value="1"/>
</dbReference>
<keyword evidence="4" id="KW-0520">NAD</keyword>
<dbReference type="EMBL" id="CP063849">
    <property type="protein sequence ID" value="QOY85686.1"/>
    <property type="molecule type" value="Genomic_DNA"/>
</dbReference>
<keyword evidence="8" id="KW-1185">Reference proteome</keyword>
<sequence length="517" mass="56228">MRLCDFRNEPYADFSKPENAEPMRAALAAVRAEFGKEYDLRIGDAHHRTGDLLKSINPSQPGEVVGLHHKATPELANQAIAVADAYFPVWAAVPAADRIASLRKASAILRRRKLEFDAWLVYEAGKSWAEAEADVSEAIDFCDYYALLAERLASPESLVQLPGEHDEMRYLPLGVGIVIPPWNFPLAILVGMTTAALVTGNTVVVKPSSDTPTIAAKFAEVLDEAGFPPHSFTLMVGSGAEVGDLLITHPRTRFISFTGSREVGLRINELAAKTAPGQIWIKRVIAEMGGKDGIIVDEEADLDDAVQGVLWSAYGYQGQKCSACSRAIVSEKLYDSFLEKLVAKVKDIKVGPSDDPAYYMGPVINERSMKSILDYAEVGRQEGRVLTGGERLPGDGYFVAPTVIADIDVKSRIFQEEIFGPVLGVTKARDFDHALELANATDYGLTGAVYTNNPEKIAKAKEQFFVGNLYINRKCTGAMVGAHPFGGFNMSGTDSKAGGPDYLLWFVQAKSIAQKMS</sequence>
<dbReference type="KEGG" id="pfer:IRI77_23035"/>
<proteinExistence type="predicted"/>
<evidence type="ECO:0000313" key="7">
    <source>
        <dbReference type="EMBL" id="QOY85686.1"/>
    </source>
</evidence>
<evidence type="ECO:0000256" key="3">
    <source>
        <dbReference type="ARBA" id="ARBA00023002"/>
    </source>
</evidence>
<protein>
    <recommendedName>
        <fullName evidence="2">L-glutamate gamma-semialdehyde dehydrogenase</fullName>
        <ecNumber evidence="2">1.2.1.88</ecNumber>
    </recommendedName>
</protein>
<dbReference type="GO" id="GO:0004657">
    <property type="term" value="F:proline dehydrogenase activity"/>
    <property type="evidence" value="ECO:0007669"/>
    <property type="project" value="UniProtKB-ARBA"/>
</dbReference>
<dbReference type="InterPro" id="IPR005932">
    <property type="entry name" value="RocA"/>
</dbReference>
<dbReference type="InterPro" id="IPR016162">
    <property type="entry name" value="Ald_DH_N"/>
</dbReference>
<dbReference type="EC" id="1.2.1.88" evidence="2"/>
<dbReference type="FunFam" id="3.40.309.10:FF:000005">
    <property type="entry name" value="1-pyrroline-5-carboxylate dehydrogenase 1"/>
    <property type="match status" value="1"/>
</dbReference>